<keyword evidence="1" id="KW-0812">Transmembrane</keyword>
<gene>
    <name evidence="2" type="ORF">BC6307_02565</name>
</gene>
<organism evidence="2 3">
    <name type="scientific">Sutcliffiella cohnii</name>
    <dbReference type="NCBI Taxonomy" id="33932"/>
    <lineage>
        <taxon>Bacteria</taxon>
        <taxon>Bacillati</taxon>
        <taxon>Bacillota</taxon>
        <taxon>Bacilli</taxon>
        <taxon>Bacillales</taxon>
        <taxon>Bacillaceae</taxon>
        <taxon>Sutcliffiella</taxon>
    </lineage>
</organism>
<protein>
    <submittedName>
        <fullName evidence="2">Uncharacterized protein</fullName>
    </submittedName>
</protein>
<feature type="transmembrane region" description="Helical" evidence="1">
    <location>
        <begin position="96"/>
        <end position="113"/>
    </location>
</feature>
<dbReference type="AlphaFoldDB" id="A0A223KL99"/>
<feature type="transmembrane region" description="Helical" evidence="1">
    <location>
        <begin position="24"/>
        <end position="46"/>
    </location>
</feature>
<evidence type="ECO:0000313" key="3">
    <source>
        <dbReference type="Proteomes" id="UP000215224"/>
    </source>
</evidence>
<dbReference type="InterPro" id="IPR048147">
    <property type="entry name" value="CBO0543-like"/>
</dbReference>
<feature type="transmembrane region" description="Helical" evidence="1">
    <location>
        <begin position="66"/>
        <end position="84"/>
    </location>
</feature>
<keyword evidence="1" id="KW-0472">Membrane</keyword>
<dbReference type="KEGG" id="bcoh:BC6307_02565"/>
<keyword evidence="1" id="KW-1133">Transmembrane helix</keyword>
<dbReference type="Proteomes" id="UP000215224">
    <property type="component" value="Chromosome"/>
</dbReference>
<evidence type="ECO:0000313" key="2">
    <source>
        <dbReference type="EMBL" id="AST90242.1"/>
    </source>
</evidence>
<dbReference type="NCBIfam" id="NF041644">
    <property type="entry name" value="CBO0543_fam"/>
    <property type="match status" value="1"/>
</dbReference>
<evidence type="ECO:0000256" key="1">
    <source>
        <dbReference type="SAM" id="Phobius"/>
    </source>
</evidence>
<dbReference type="STRING" id="1314751.GCA_001591425_04913"/>
<keyword evidence="3" id="KW-1185">Reference proteome</keyword>
<accession>A0A223KL99</accession>
<proteinExistence type="predicted"/>
<dbReference type="RefSeq" id="WP_066421773.1">
    <property type="nucleotide sequence ID" value="NZ_CP018866.1"/>
</dbReference>
<dbReference type="EMBL" id="CP018866">
    <property type="protein sequence ID" value="AST90242.1"/>
    <property type="molecule type" value="Genomic_DNA"/>
</dbReference>
<reference evidence="2 3" key="1">
    <citation type="submission" date="2016-12" db="EMBL/GenBank/DDBJ databases">
        <title>The whole genome sequencing and assembly of Bacillus cohnii DSM 6307T strain.</title>
        <authorList>
            <person name="Lee Y.-J."/>
            <person name="Yi H."/>
            <person name="Bahn Y.-S."/>
            <person name="Kim J.F."/>
            <person name="Lee D.-W."/>
        </authorList>
    </citation>
    <scope>NUCLEOTIDE SEQUENCE [LARGE SCALE GENOMIC DNA]</scope>
    <source>
        <strain evidence="2 3">DSM 6307</strain>
    </source>
</reference>
<name>A0A223KL99_9BACI</name>
<feature type="transmembrane region" description="Helical" evidence="1">
    <location>
        <begin position="149"/>
        <end position="166"/>
    </location>
</feature>
<sequence>MHFIFNGLFFIAGVIWGDWKRWRLYYPTILFLICVDLLKNFLFYNYSMWTYEETFFGETILQNHTFINLMIMVIVYPATVLIYLGRFPQKRQNQFFWILFWIVTYWVVEYVNLNYLNLINHYNGWNMKWSFLFLIVMFVMLKIHHKNPLLAWALSILFILFLWNVFDISVEILK</sequence>
<feature type="transmembrane region" description="Helical" evidence="1">
    <location>
        <begin position="125"/>
        <end position="142"/>
    </location>
</feature>